<keyword evidence="7 8" id="KW-0472">Membrane</keyword>
<keyword evidence="1" id="KW-1003">Cell membrane</keyword>
<sequence>MSIIENVSNSMATKIGQKTNKSKDEIEVMNYGLFICLHTIVSFIITIIIGILIGRLKEILIITLVSSSLKRCSGGVHATSPNRCLIIGLIFSVILTYICGIFNIYGDNLIMYLSSLTIIAFCYYIFYKKAPVGTKNKPLKKESTRKKLRKKLFKLLNLYIVIIILCILVMQIKLIKYNLTSFIYCIELGILLQTISLTKLGETTILKIDCFLK</sequence>
<organism evidence="9 10">
    <name type="scientific">Paraclostridium tenue</name>
    <dbReference type="NCBI Taxonomy" id="1737"/>
    <lineage>
        <taxon>Bacteria</taxon>
        <taxon>Bacillati</taxon>
        <taxon>Bacillota</taxon>
        <taxon>Clostridia</taxon>
        <taxon>Peptostreptococcales</taxon>
        <taxon>Peptostreptococcaceae</taxon>
        <taxon>Paraclostridium</taxon>
    </lineage>
</organism>
<accession>A0ABP3X990</accession>
<evidence type="ECO:0000313" key="9">
    <source>
        <dbReference type="EMBL" id="GAA0861002.1"/>
    </source>
</evidence>
<proteinExistence type="predicted"/>
<feature type="transmembrane region" description="Helical" evidence="8">
    <location>
        <begin position="84"/>
        <end position="104"/>
    </location>
</feature>
<evidence type="ECO:0000256" key="6">
    <source>
        <dbReference type="ARBA" id="ARBA00022989"/>
    </source>
</evidence>
<keyword evidence="5" id="KW-0378">Hydrolase</keyword>
<name>A0ABP3X990_9FIRM</name>
<protein>
    <submittedName>
        <fullName evidence="9">Accessory gene regulator B family protein</fullName>
    </submittedName>
</protein>
<feature type="transmembrane region" description="Helical" evidence="8">
    <location>
        <begin position="110"/>
        <end position="127"/>
    </location>
</feature>
<gene>
    <name evidence="9" type="ORF">GCM10008917_00590</name>
</gene>
<evidence type="ECO:0000256" key="3">
    <source>
        <dbReference type="ARBA" id="ARBA00022670"/>
    </source>
</evidence>
<evidence type="ECO:0000313" key="10">
    <source>
        <dbReference type="Proteomes" id="UP001400965"/>
    </source>
</evidence>
<evidence type="ECO:0000256" key="7">
    <source>
        <dbReference type="ARBA" id="ARBA00023136"/>
    </source>
</evidence>
<keyword evidence="6 8" id="KW-1133">Transmembrane helix</keyword>
<feature type="transmembrane region" description="Helical" evidence="8">
    <location>
        <begin position="31"/>
        <end position="53"/>
    </location>
</feature>
<keyword evidence="2" id="KW-0673">Quorum sensing</keyword>
<dbReference type="RefSeq" id="WP_346040957.1">
    <property type="nucleotide sequence ID" value="NZ_BAAACP010000001.1"/>
</dbReference>
<dbReference type="EMBL" id="BAAACP010000001">
    <property type="protein sequence ID" value="GAA0861002.1"/>
    <property type="molecule type" value="Genomic_DNA"/>
</dbReference>
<keyword evidence="3" id="KW-0645">Protease</keyword>
<evidence type="ECO:0000256" key="8">
    <source>
        <dbReference type="SAM" id="Phobius"/>
    </source>
</evidence>
<evidence type="ECO:0000256" key="5">
    <source>
        <dbReference type="ARBA" id="ARBA00022801"/>
    </source>
</evidence>
<evidence type="ECO:0000256" key="2">
    <source>
        <dbReference type="ARBA" id="ARBA00022654"/>
    </source>
</evidence>
<feature type="transmembrane region" description="Helical" evidence="8">
    <location>
        <begin position="155"/>
        <end position="175"/>
    </location>
</feature>
<evidence type="ECO:0000256" key="1">
    <source>
        <dbReference type="ARBA" id="ARBA00022475"/>
    </source>
</evidence>
<reference evidence="10" key="1">
    <citation type="journal article" date="2019" name="Int. J. Syst. Evol. Microbiol.">
        <title>The Global Catalogue of Microorganisms (GCM) 10K type strain sequencing project: providing services to taxonomists for standard genome sequencing and annotation.</title>
        <authorList>
            <consortium name="The Broad Institute Genomics Platform"/>
            <consortium name="The Broad Institute Genome Sequencing Center for Infectious Disease"/>
            <person name="Wu L."/>
            <person name="Ma J."/>
        </authorList>
    </citation>
    <scope>NUCLEOTIDE SEQUENCE [LARGE SCALE GENOMIC DNA]</scope>
    <source>
        <strain evidence="10">JCM 6486</strain>
    </source>
</reference>
<dbReference type="Pfam" id="PF04647">
    <property type="entry name" value="AgrB"/>
    <property type="match status" value="1"/>
</dbReference>
<keyword evidence="4 8" id="KW-0812">Transmembrane</keyword>
<dbReference type="SMART" id="SM00793">
    <property type="entry name" value="AgrB"/>
    <property type="match status" value="1"/>
</dbReference>
<evidence type="ECO:0000256" key="4">
    <source>
        <dbReference type="ARBA" id="ARBA00022692"/>
    </source>
</evidence>
<comment type="caution">
    <text evidence="9">The sequence shown here is derived from an EMBL/GenBank/DDBJ whole genome shotgun (WGS) entry which is preliminary data.</text>
</comment>
<keyword evidence="10" id="KW-1185">Reference proteome</keyword>
<dbReference type="InterPro" id="IPR006741">
    <property type="entry name" value="AgrB"/>
</dbReference>
<dbReference type="Proteomes" id="UP001400965">
    <property type="component" value="Unassembled WGS sequence"/>
</dbReference>